<dbReference type="HAMAP" id="MF_02071">
    <property type="entry name" value="RlpA"/>
    <property type="match status" value="1"/>
</dbReference>
<dbReference type="Pfam" id="PF03330">
    <property type="entry name" value="DPBB_1"/>
    <property type="match status" value="1"/>
</dbReference>
<reference evidence="6" key="1">
    <citation type="journal article" date="2014" name="Int. J. Syst. Evol. Microbiol.">
        <title>Complete genome sequence of Corynebacterium casei LMG S-19264T (=DSM 44701T), isolated from a smear-ripened cheese.</title>
        <authorList>
            <consortium name="US DOE Joint Genome Institute (JGI-PGF)"/>
            <person name="Walter F."/>
            <person name="Albersmeier A."/>
            <person name="Kalinowski J."/>
            <person name="Ruckert C."/>
        </authorList>
    </citation>
    <scope>NUCLEOTIDE SEQUENCE</scope>
    <source>
        <strain evidence="6">JCM 30078</strain>
    </source>
</reference>
<comment type="caution">
    <text evidence="6">The sequence shown here is derived from an EMBL/GenBank/DDBJ whole genome shotgun (WGS) entry which is preliminary data.</text>
</comment>
<dbReference type="InterPro" id="IPR036908">
    <property type="entry name" value="RlpA-like_sf"/>
</dbReference>
<dbReference type="GO" id="GO:0008932">
    <property type="term" value="F:lytic endotransglycosylase activity"/>
    <property type="evidence" value="ECO:0007669"/>
    <property type="project" value="UniProtKB-UniRule"/>
</dbReference>
<keyword evidence="2 3" id="KW-0961">Cell wall biogenesis/degradation</keyword>
<dbReference type="AlphaFoldDB" id="A0A917PRS8"/>
<evidence type="ECO:0000256" key="3">
    <source>
        <dbReference type="HAMAP-Rule" id="MF_02071"/>
    </source>
</evidence>
<dbReference type="InterPro" id="IPR012997">
    <property type="entry name" value="RplA"/>
</dbReference>
<dbReference type="Proteomes" id="UP000635983">
    <property type="component" value="Unassembled WGS sequence"/>
</dbReference>
<dbReference type="InterPro" id="IPR009009">
    <property type="entry name" value="RlpA-like_DPBB"/>
</dbReference>
<accession>A0A917PRS8</accession>
<dbReference type="EC" id="4.2.2.-" evidence="3"/>
<proteinExistence type="inferred from homology"/>
<dbReference type="SUPFAM" id="SSF50685">
    <property type="entry name" value="Barwin-like endoglucanases"/>
    <property type="match status" value="1"/>
</dbReference>
<organism evidence="6 7">
    <name type="scientific">Pseudomonas matsuisoli</name>
    <dbReference type="NCBI Taxonomy" id="1515666"/>
    <lineage>
        <taxon>Bacteria</taxon>
        <taxon>Pseudomonadati</taxon>
        <taxon>Pseudomonadota</taxon>
        <taxon>Gammaproteobacteria</taxon>
        <taxon>Pseudomonadales</taxon>
        <taxon>Pseudomonadaceae</taxon>
        <taxon>Pseudomonas</taxon>
    </lineage>
</organism>
<comment type="function">
    <text evidence="3">Lytic transglycosylase with a strong preference for naked glycan strands that lack stem peptides.</text>
</comment>
<dbReference type="PANTHER" id="PTHR34183:SF1">
    <property type="entry name" value="ENDOLYTIC PEPTIDOGLYCAN TRANSGLYCOSYLASE RLPA"/>
    <property type="match status" value="1"/>
</dbReference>
<evidence type="ECO:0000256" key="4">
    <source>
        <dbReference type="RuleBase" id="RU003495"/>
    </source>
</evidence>
<keyword evidence="3" id="KW-0732">Signal</keyword>
<dbReference type="InterPro" id="IPR034718">
    <property type="entry name" value="RlpA"/>
</dbReference>
<dbReference type="GO" id="GO:0000270">
    <property type="term" value="P:peptidoglycan metabolic process"/>
    <property type="evidence" value="ECO:0007669"/>
    <property type="project" value="UniProtKB-UniRule"/>
</dbReference>
<gene>
    <name evidence="3" type="primary">rlpA</name>
    <name evidence="6" type="ORF">GCM10009304_13600</name>
</gene>
<dbReference type="PANTHER" id="PTHR34183">
    <property type="entry name" value="ENDOLYTIC PEPTIDOGLYCAN TRANSGLYCOSYLASE RLPA"/>
    <property type="match status" value="1"/>
</dbReference>
<feature type="signal peptide" evidence="3">
    <location>
        <begin position="1"/>
        <end position="24"/>
    </location>
</feature>
<keyword evidence="1 3" id="KW-0456">Lyase</keyword>
<dbReference type="NCBIfam" id="TIGR00413">
    <property type="entry name" value="rlpA"/>
    <property type="match status" value="1"/>
</dbReference>
<evidence type="ECO:0000313" key="6">
    <source>
        <dbReference type="EMBL" id="GGJ89285.1"/>
    </source>
</evidence>
<evidence type="ECO:0000259" key="5">
    <source>
        <dbReference type="Pfam" id="PF03330"/>
    </source>
</evidence>
<dbReference type="EMBL" id="BMPO01000003">
    <property type="protein sequence ID" value="GGJ89285.1"/>
    <property type="molecule type" value="Genomic_DNA"/>
</dbReference>
<evidence type="ECO:0000256" key="2">
    <source>
        <dbReference type="ARBA" id="ARBA00023316"/>
    </source>
</evidence>
<sequence length="125" mass="13817" precursor="true">MRALTKIKLRYTFAFVLLAPAAFAAEESSFTQEGKASHYSDAFQGKRTTSGERFDNDELVAAHKTLPLGTRVEVTNLENDKTVTVRINDRGPHTPGRVIDLSQEAAKKVDMLEEGVVPVKVKKVD</sequence>
<dbReference type="GO" id="GO:0071555">
    <property type="term" value="P:cell wall organization"/>
    <property type="evidence" value="ECO:0007669"/>
    <property type="project" value="UniProtKB-KW"/>
</dbReference>
<keyword evidence="7" id="KW-1185">Reference proteome</keyword>
<dbReference type="CDD" id="cd22268">
    <property type="entry name" value="DPBB_RlpA-like"/>
    <property type="match status" value="1"/>
</dbReference>
<feature type="domain" description="RlpA-like protein double-psi beta-barrel" evidence="5">
    <location>
        <begin position="32"/>
        <end position="121"/>
    </location>
</feature>
<protein>
    <recommendedName>
        <fullName evidence="3">Endolytic peptidoglycan transglycosylase RlpA</fullName>
        <ecNumber evidence="3">4.2.2.-</ecNumber>
    </recommendedName>
</protein>
<comment type="similarity">
    <text evidence="3 4">Belongs to the RlpA family.</text>
</comment>
<feature type="chain" id="PRO_5038184649" description="Endolytic peptidoglycan transglycosylase RlpA" evidence="3">
    <location>
        <begin position="25"/>
        <end position="125"/>
    </location>
</feature>
<dbReference type="Gene3D" id="2.40.40.10">
    <property type="entry name" value="RlpA-like domain"/>
    <property type="match status" value="1"/>
</dbReference>
<name>A0A917PRS8_9PSED</name>
<evidence type="ECO:0000313" key="7">
    <source>
        <dbReference type="Proteomes" id="UP000635983"/>
    </source>
</evidence>
<reference evidence="6" key="2">
    <citation type="submission" date="2020-09" db="EMBL/GenBank/DDBJ databases">
        <authorList>
            <person name="Sun Q."/>
            <person name="Ohkuma M."/>
        </authorList>
    </citation>
    <scope>NUCLEOTIDE SEQUENCE</scope>
    <source>
        <strain evidence="6">JCM 30078</strain>
    </source>
</reference>
<evidence type="ECO:0000256" key="1">
    <source>
        <dbReference type="ARBA" id="ARBA00023239"/>
    </source>
</evidence>